<dbReference type="EMBL" id="KN837209">
    <property type="protein sequence ID" value="KIJ33720.1"/>
    <property type="molecule type" value="Genomic_DNA"/>
</dbReference>
<protein>
    <submittedName>
        <fullName evidence="1">Unplaced genomic scaffold SPHSTscaffold_134, whole genome shotgun sequence</fullName>
    </submittedName>
</protein>
<dbReference type="AlphaFoldDB" id="A0A0C9V8E3"/>
<keyword evidence="2" id="KW-1185">Reference proteome</keyword>
<dbReference type="InterPro" id="IPR040521">
    <property type="entry name" value="KDZ"/>
</dbReference>
<dbReference type="Proteomes" id="UP000054279">
    <property type="component" value="Unassembled WGS sequence"/>
</dbReference>
<accession>A0A0C9V8E3</accession>
<dbReference type="Pfam" id="PF18758">
    <property type="entry name" value="KDZ"/>
    <property type="match status" value="1"/>
</dbReference>
<name>A0A0C9V8E3_SPHS4</name>
<evidence type="ECO:0000313" key="2">
    <source>
        <dbReference type="Proteomes" id="UP000054279"/>
    </source>
</evidence>
<gene>
    <name evidence="1" type="ORF">M422DRAFT_182940</name>
</gene>
<organism evidence="1 2">
    <name type="scientific">Sphaerobolus stellatus (strain SS14)</name>
    <dbReference type="NCBI Taxonomy" id="990650"/>
    <lineage>
        <taxon>Eukaryota</taxon>
        <taxon>Fungi</taxon>
        <taxon>Dikarya</taxon>
        <taxon>Basidiomycota</taxon>
        <taxon>Agaricomycotina</taxon>
        <taxon>Agaricomycetes</taxon>
        <taxon>Phallomycetidae</taxon>
        <taxon>Geastrales</taxon>
        <taxon>Sphaerobolaceae</taxon>
        <taxon>Sphaerobolus</taxon>
    </lineage>
</organism>
<proteinExistence type="predicted"/>
<reference evidence="1 2" key="1">
    <citation type="submission" date="2014-06" db="EMBL/GenBank/DDBJ databases">
        <title>Evolutionary Origins and Diversification of the Mycorrhizal Mutualists.</title>
        <authorList>
            <consortium name="DOE Joint Genome Institute"/>
            <consortium name="Mycorrhizal Genomics Consortium"/>
            <person name="Kohler A."/>
            <person name="Kuo A."/>
            <person name="Nagy L.G."/>
            <person name="Floudas D."/>
            <person name="Copeland A."/>
            <person name="Barry K.W."/>
            <person name="Cichocki N."/>
            <person name="Veneault-Fourrey C."/>
            <person name="LaButti K."/>
            <person name="Lindquist E.A."/>
            <person name="Lipzen A."/>
            <person name="Lundell T."/>
            <person name="Morin E."/>
            <person name="Murat C."/>
            <person name="Riley R."/>
            <person name="Ohm R."/>
            <person name="Sun H."/>
            <person name="Tunlid A."/>
            <person name="Henrissat B."/>
            <person name="Grigoriev I.V."/>
            <person name="Hibbett D.S."/>
            <person name="Martin F."/>
        </authorList>
    </citation>
    <scope>NUCLEOTIDE SEQUENCE [LARGE SCALE GENOMIC DNA]</scope>
    <source>
        <strain evidence="1 2">SS14</strain>
    </source>
</reference>
<dbReference type="OrthoDB" id="3261436at2759"/>
<evidence type="ECO:0000313" key="1">
    <source>
        <dbReference type="EMBL" id="KIJ33720.1"/>
    </source>
</evidence>
<sequence>MGLGYINDKIYSGQAFGISTHLPSFFEGSIGVICPACPQPGINMVMDISPKDHVYNIHLAADGNIRQILKAKKFDEKDFALCDGVAYMVANKEYLEYLKSVSPESDKEVSNPLREARSVVLIIRGIIALSCACHTIARPNGIFNMYHGERYSNTDYAAGKTLEQFKETSLPLELNYNVACKYKINIKEHMKFYVPEMHIKVHQESCQKQFK</sequence>
<dbReference type="HOGENOM" id="CLU_1305550_0_0_1"/>